<dbReference type="InterPro" id="IPR001736">
    <property type="entry name" value="PLipase_D/transphosphatidylase"/>
</dbReference>
<evidence type="ECO:0000256" key="4">
    <source>
        <dbReference type="ARBA" id="ARBA00022692"/>
    </source>
</evidence>
<dbReference type="PANTHER" id="PTHR21248">
    <property type="entry name" value="CARDIOLIPIN SYNTHASE"/>
    <property type="match status" value="1"/>
</dbReference>
<evidence type="ECO:0000256" key="2">
    <source>
        <dbReference type="ARBA" id="ARBA00022475"/>
    </source>
</evidence>
<dbReference type="Pfam" id="PF13091">
    <property type="entry name" value="PLDc_2"/>
    <property type="match status" value="2"/>
</dbReference>
<dbReference type="EMBL" id="CP000698">
    <property type="protein sequence ID" value="ABQ25143.1"/>
    <property type="molecule type" value="Genomic_DNA"/>
</dbReference>
<accession>A5GBA7</accession>
<keyword evidence="11" id="KW-1185">Reference proteome</keyword>
<keyword evidence="2" id="KW-1003">Cell membrane</keyword>
<dbReference type="PROSITE" id="PS50035">
    <property type="entry name" value="PLD"/>
    <property type="match status" value="2"/>
</dbReference>
<dbReference type="OrthoDB" id="9762009at2"/>
<evidence type="ECO:0000256" key="8">
    <source>
        <dbReference type="NCBIfam" id="TIGR04265"/>
    </source>
</evidence>
<name>A5GBA7_GEOUR</name>
<evidence type="ECO:0000256" key="6">
    <source>
        <dbReference type="ARBA" id="ARBA00022989"/>
    </source>
</evidence>
<keyword evidence="5" id="KW-0677">Repeat</keyword>
<dbReference type="SMART" id="SM00155">
    <property type="entry name" value="PLDc"/>
    <property type="match status" value="2"/>
</dbReference>
<dbReference type="CDD" id="cd09110">
    <property type="entry name" value="PLDc_CLS_1"/>
    <property type="match status" value="1"/>
</dbReference>
<dbReference type="KEGG" id="gur:Gura_0937"/>
<dbReference type="PANTHER" id="PTHR21248:SF22">
    <property type="entry name" value="PHOSPHOLIPASE D"/>
    <property type="match status" value="1"/>
</dbReference>
<dbReference type="EC" id="2.7.8.-" evidence="8"/>
<keyword evidence="6" id="KW-1133">Transmembrane helix</keyword>
<evidence type="ECO:0000256" key="7">
    <source>
        <dbReference type="ARBA" id="ARBA00023136"/>
    </source>
</evidence>
<dbReference type="Gene3D" id="3.30.870.10">
    <property type="entry name" value="Endonuclease Chain A"/>
    <property type="match status" value="2"/>
</dbReference>
<keyword evidence="3" id="KW-0808">Transferase</keyword>
<evidence type="ECO:0000313" key="10">
    <source>
        <dbReference type="EMBL" id="ABQ25143.1"/>
    </source>
</evidence>
<dbReference type="GO" id="GO:0008808">
    <property type="term" value="F:cardiolipin synthase activity"/>
    <property type="evidence" value="ECO:0007669"/>
    <property type="project" value="UniProtKB-UniRule"/>
</dbReference>
<feature type="domain" description="PLD phosphodiesterase" evidence="9">
    <location>
        <begin position="132"/>
        <end position="159"/>
    </location>
</feature>
<evidence type="ECO:0000256" key="3">
    <source>
        <dbReference type="ARBA" id="ARBA00022679"/>
    </source>
</evidence>
<dbReference type="InterPro" id="IPR025202">
    <property type="entry name" value="PLD-like_dom"/>
</dbReference>
<dbReference type="STRING" id="351605.Gura_0937"/>
<sequence length="396" mass="45083">MTLLRRKRKYLAFRSPRFFNLFRRNTEAFSTRGNRVELFKQGGEFFPAMFQAIHQAERTVCLEFYIIRDDATGRAFADTLLAAAARGVMVYLLYDYIGCFDTPGSFFRRLEKGGVACCPFNPPPFRKGIAWFDKRDHRKIAVIDGKTAFTGGLNIGDEYAGHGENAHRWRDVGIRIEGPAVQELQRLFRESWHSEKRKVPEGCADNYQLSDPPGADEVFIVNGGPHHNRSFIRSAFRMAIAGASDSITIANPYFIPGPRVTRSLLRAAGRGVQVRLIFPAKSDVPLVKLVSRTYYAPLLRSGIEIFEREGTMLHAKVMLIDECWSVIGSANLDQRSFHRNYEVNVIVDSLEFGKQVAEMLAVDLAGSRRIMLAEHEKRGWYVRFLERLCSPVSWFL</sequence>
<dbReference type="SUPFAM" id="SSF56024">
    <property type="entry name" value="Phospholipase D/nuclease"/>
    <property type="match status" value="2"/>
</dbReference>
<dbReference type="HOGENOM" id="CLU_038053_0_2_7"/>
<dbReference type="InterPro" id="IPR022924">
    <property type="entry name" value="Cardiolipin_synthase"/>
</dbReference>
<proteinExistence type="predicted"/>
<comment type="subcellular location">
    <subcellularLocation>
        <location evidence="1">Cell membrane</location>
    </subcellularLocation>
</comment>
<keyword evidence="4" id="KW-0812">Transmembrane</keyword>
<keyword evidence="7" id="KW-0472">Membrane</keyword>
<feature type="domain" description="PLD phosphodiesterase" evidence="9">
    <location>
        <begin position="309"/>
        <end position="336"/>
    </location>
</feature>
<dbReference type="AlphaFoldDB" id="A5GBA7"/>
<gene>
    <name evidence="10" type="ordered locus">Gura_0937</name>
</gene>
<dbReference type="CDD" id="cd09159">
    <property type="entry name" value="PLDc_ybhO_like_2"/>
    <property type="match status" value="1"/>
</dbReference>
<dbReference type="NCBIfam" id="TIGR04265">
    <property type="entry name" value="bac_cardiolipin"/>
    <property type="match status" value="1"/>
</dbReference>
<dbReference type="GO" id="GO:0005886">
    <property type="term" value="C:plasma membrane"/>
    <property type="evidence" value="ECO:0007669"/>
    <property type="project" value="UniProtKB-SubCell"/>
</dbReference>
<organism evidence="10 11">
    <name type="scientific">Geotalea uraniireducens (strain Rf4)</name>
    <name type="common">Geobacter uraniireducens</name>
    <dbReference type="NCBI Taxonomy" id="351605"/>
    <lineage>
        <taxon>Bacteria</taxon>
        <taxon>Pseudomonadati</taxon>
        <taxon>Thermodesulfobacteriota</taxon>
        <taxon>Desulfuromonadia</taxon>
        <taxon>Geobacterales</taxon>
        <taxon>Geobacteraceae</taxon>
        <taxon>Geotalea</taxon>
    </lineage>
</organism>
<evidence type="ECO:0000256" key="1">
    <source>
        <dbReference type="ARBA" id="ARBA00004236"/>
    </source>
</evidence>
<evidence type="ECO:0000313" key="11">
    <source>
        <dbReference type="Proteomes" id="UP000006695"/>
    </source>
</evidence>
<dbReference type="Proteomes" id="UP000006695">
    <property type="component" value="Chromosome"/>
</dbReference>
<dbReference type="GO" id="GO:0032049">
    <property type="term" value="P:cardiolipin biosynthetic process"/>
    <property type="evidence" value="ECO:0007669"/>
    <property type="project" value="UniProtKB-UniRule"/>
</dbReference>
<evidence type="ECO:0000259" key="9">
    <source>
        <dbReference type="PROSITE" id="PS50035"/>
    </source>
</evidence>
<reference evidence="10 11" key="1">
    <citation type="submission" date="2007-05" db="EMBL/GenBank/DDBJ databases">
        <title>Complete sequence of Geobacter uraniireducens Rf4.</title>
        <authorList>
            <consortium name="US DOE Joint Genome Institute"/>
            <person name="Copeland A."/>
            <person name="Lucas S."/>
            <person name="Lapidus A."/>
            <person name="Barry K."/>
            <person name="Detter J.C."/>
            <person name="Glavina del Rio T."/>
            <person name="Hammon N."/>
            <person name="Israni S."/>
            <person name="Dalin E."/>
            <person name="Tice H."/>
            <person name="Pitluck S."/>
            <person name="Chertkov O."/>
            <person name="Brettin T."/>
            <person name="Bruce D."/>
            <person name="Han C."/>
            <person name="Schmutz J."/>
            <person name="Larimer F."/>
            <person name="Land M."/>
            <person name="Hauser L."/>
            <person name="Kyrpides N."/>
            <person name="Mikhailova N."/>
            <person name="Shelobolina E."/>
            <person name="Aklujkar M."/>
            <person name="Lovley D."/>
            <person name="Richardson P."/>
        </authorList>
    </citation>
    <scope>NUCLEOTIDE SEQUENCE [LARGE SCALE GENOMIC DNA]</scope>
    <source>
        <strain evidence="10 11">Rf4</strain>
    </source>
</reference>
<evidence type="ECO:0000256" key="5">
    <source>
        <dbReference type="ARBA" id="ARBA00022737"/>
    </source>
</evidence>
<dbReference type="RefSeq" id="WP_011937867.1">
    <property type="nucleotide sequence ID" value="NC_009483.1"/>
</dbReference>
<protein>
    <recommendedName>
        <fullName evidence="8">Cardiolipin synthase</fullName>
        <ecNumber evidence="8">2.7.8.-</ecNumber>
    </recommendedName>
</protein>